<dbReference type="GeneID" id="114252858"/>
<dbReference type="KEGG" id="bman:114252858"/>
<accession>A0A6J2KP71</accession>
<dbReference type="InterPro" id="IPR052728">
    <property type="entry name" value="O2_lipid_transport_reg"/>
</dbReference>
<keyword evidence="3" id="KW-1185">Reference proteome</keyword>
<name>A0A6J2KP71_BOMMA</name>
<keyword evidence="1" id="KW-0472">Membrane</keyword>
<dbReference type="RefSeq" id="XP_028043333.1">
    <property type="nucleotide sequence ID" value="XM_028187532.1"/>
</dbReference>
<evidence type="ECO:0000313" key="4">
    <source>
        <dbReference type="RefSeq" id="XP_028043333.1"/>
    </source>
</evidence>
<dbReference type="AlphaFoldDB" id="A0A6J2KP71"/>
<feature type="domain" description="Acyltransferase 3" evidence="2">
    <location>
        <begin position="205"/>
        <end position="594"/>
    </location>
</feature>
<keyword evidence="1" id="KW-1133">Transmembrane helix</keyword>
<feature type="transmembrane region" description="Helical" evidence="1">
    <location>
        <begin position="576"/>
        <end position="598"/>
    </location>
</feature>
<feature type="transmembrane region" description="Helical" evidence="1">
    <location>
        <begin position="468"/>
        <end position="485"/>
    </location>
</feature>
<organism evidence="3 4">
    <name type="scientific">Bombyx mandarina</name>
    <name type="common">Wild silk moth</name>
    <name type="synonym">Wild silkworm</name>
    <dbReference type="NCBI Taxonomy" id="7092"/>
    <lineage>
        <taxon>Eukaryota</taxon>
        <taxon>Metazoa</taxon>
        <taxon>Ecdysozoa</taxon>
        <taxon>Arthropoda</taxon>
        <taxon>Hexapoda</taxon>
        <taxon>Insecta</taxon>
        <taxon>Pterygota</taxon>
        <taxon>Neoptera</taxon>
        <taxon>Endopterygota</taxon>
        <taxon>Lepidoptera</taxon>
        <taxon>Glossata</taxon>
        <taxon>Ditrysia</taxon>
        <taxon>Bombycoidea</taxon>
        <taxon>Bombycidae</taxon>
        <taxon>Bombycinae</taxon>
        <taxon>Bombyx</taxon>
    </lineage>
</organism>
<dbReference type="PANTHER" id="PTHR11161:SF22">
    <property type="entry name" value="ACYLTRANSFERASE 3 DOMAIN-CONTAINING PROTEIN-RELATED"/>
    <property type="match status" value="1"/>
</dbReference>
<keyword evidence="1" id="KW-0812">Transmembrane</keyword>
<feature type="transmembrane region" description="Helical" evidence="1">
    <location>
        <begin position="497"/>
        <end position="522"/>
    </location>
</feature>
<feature type="transmembrane region" description="Helical" evidence="1">
    <location>
        <begin position="543"/>
        <end position="564"/>
    </location>
</feature>
<gene>
    <name evidence="4" type="primary">LOC114252858</name>
</gene>
<sequence>MYKSIYAVLFLFVSGKARELTDAEKSRLPRMYELDEYKSCLAEVDGLYCFGTIHLTPLERPHDIYELMEEHSSNPYYFNRTLIRRGWCLSARDAEKSNASNVFENRAKNWAKTLCMNAKLHRLQHCRTYHETKDDEDAIEPEQELFVKILLAILAMNIVGTVYDHATRDSSRRNKLLLAWSMSANWNKLTAIRTTGDPRLPTFEAVQGFRILCLLFVFYAHVLVLHYLFFVANPEALEQLTVSTKGIILSNGSNLVHMFLILTSYMTTYNLLLYSEKKPLELRMLPLCIYKRIIRITPVYALVMGYGATWYARTRTGPMTDYAIKGYSATCVKKFWTHIFYLNNVINKEETCLMPSWYLAVDMHLYILTCLLTLLLWRYRQAKRLYTHLFFGFLFVNFLVCYIYEYKPLVFLSKAEAISTLFEKLPSFWHYYISTWGALPSCFAGLYFGHLQYDLLKKDNTILTNKALVYLHNISFPLTILWAAVTGTYTHSISSRLSITVFMVVDKIVFIFLSSILVLGLINIDGPQRRFFAWSGWQALGRMSLCVMLCHWCVGCIIAAKPYVYEISDIEMTVDWIATVVLSYAIALPVTVLVEYPFQKFFETII</sequence>
<dbReference type="GO" id="GO:0016747">
    <property type="term" value="F:acyltransferase activity, transferring groups other than amino-acyl groups"/>
    <property type="evidence" value="ECO:0007669"/>
    <property type="project" value="InterPro"/>
</dbReference>
<evidence type="ECO:0000259" key="2">
    <source>
        <dbReference type="Pfam" id="PF01757"/>
    </source>
</evidence>
<feature type="transmembrane region" description="Helical" evidence="1">
    <location>
        <begin position="252"/>
        <end position="272"/>
    </location>
</feature>
<feature type="transmembrane region" description="Helical" evidence="1">
    <location>
        <begin position="389"/>
        <end position="406"/>
    </location>
</feature>
<dbReference type="Pfam" id="PF01757">
    <property type="entry name" value="Acyl_transf_3"/>
    <property type="match status" value="1"/>
</dbReference>
<dbReference type="InterPro" id="IPR002656">
    <property type="entry name" value="Acyl_transf_3_dom"/>
</dbReference>
<evidence type="ECO:0000256" key="1">
    <source>
        <dbReference type="SAM" id="Phobius"/>
    </source>
</evidence>
<dbReference type="OrthoDB" id="6418646at2759"/>
<protein>
    <submittedName>
        <fullName evidence="4">Nose resistant to fluoxetine protein 6-like</fullName>
    </submittedName>
</protein>
<reference evidence="4" key="1">
    <citation type="submission" date="2025-08" db="UniProtKB">
        <authorList>
            <consortium name="RefSeq"/>
        </authorList>
    </citation>
    <scope>IDENTIFICATION</scope>
    <source>
        <tissue evidence="4">Silk gland</tissue>
    </source>
</reference>
<feature type="transmembrane region" description="Helical" evidence="1">
    <location>
        <begin position="357"/>
        <end position="377"/>
    </location>
</feature>
<dbReference type="Proteomes" id="UP000504629">
    <property type="component" value="Unplaced"/>
</dbReference>
<feature type="transmembrane region" description="Helical" evidence="1">
    <location>
        <begin position="293"/>
        <end position="312"/>
    </location>
</feature>
<feature type="transmembrane region" description="Helical" evidence="1">
    <location>
        <begin position="429"/>
        <end position="448"/>
    </location>
</feature>
<feature type="transmembrane region" description="Helical" evidence="1">
    <location>
        <begin position="209"/>
        <end position="232"/>
    </location>
</feature>
<dbReference type="PANTHER" id="PTHR11161">
    <property type="entry name" value="O-ACYLTRANSFERASE"/>
    <property type="match status" value="1"/>
</dbReference>
<proteinExistence type="predicted"/>
<evidence type="ECO:0000313" key="3">
    <source>
        <dbReference type="Proteomes" id="UP000504629"/>
    </source>
</evidence>